<dbReference type="EMBL" id="ACNN01000026">
    <property type="protein sequence ID" value="EEN82398.1"/>
    <property type="molecule type" value="Genomic_DNA"/>
</dbReference>
<evidence type="ECO:0000313" key="9">
    <source>
        <dbReference type="EMBL" id="EEN82398.1"/>
    </source>
</evidence>
<dbReference type="AlphaFoldDB" id="C3JBR4"/>
<gene>
    <name evidence="9" type="ORF">POREN0001_1799</name>
</gene>
<feature type="transmembrane region" description="Helical" evidence="7">
    <location>
        <begin position="264"/>
        <end position="287"/>
    </location>
</feature>
<keyword evidence="6" id="KW-0902">Two-component regulatory system</keyword>
<dbReference type="SUPFAM" id="SSF47384">
    <property type="entry name" value="Homodimeric domain of signal transducing histidine kinase"/>
    <property type="match status" value="1"/>
</dbReference>
<dbReference type="SMART" id="SM00387">
    <property type="entry name" value="HATPase_c"/>
    <property type="match status" value="1"/>
</dbReference>
<evidence type="ECO:0000313" key="10">
    <source>
        <dbReference type="Proteomes" id="UP000004295"/>
    </source>
</evidence>
<comment type="catalytic activity">
    <reaction evidence="1">
        <text>ATP + protein L-histidine = ADP + protein N-phospho-L-histidine.</text>
        <dbReference type="EC" id="2.7.13.3"/>
    </reaction>
</comment>
<keyword evidence="7" id="KW-0472">Membrane</keyword>
<dbReference type="STRING" id="553175.POREN0001_1799"/>
<dbReference type="GO" id="GO:0005886">
    <property type="term" value="C:plasma membrane"/>
    <property type="evidence" value="ECO:0007669"/>
    <property type="project" value="TreeGrafter"/>
</dbReference>
<keyword evidence="10" id="KW-1185">Reference proteome</keyword>
<dbReference type="EC" id="2.7.13.3" evidence="2"/>
<evidence type="ECO:0000256" key="5">
    <source>
        <dbReference type="ARBA" id="ARBA00022777"/>
    </source>
</evidence>
<dbReference type="Proteomes" id="UP000004295">
    <property type="component" value="Unassembled WGS sequence"/>
</dbReference>
<reference evidence="9 10" key="1">
    <citation type="submission" date="2009-04" db="EMBL/GenBank/DDBJ databases">
        <authorList>
            <person name="Sebastian Y."/>
            <person name="Madupu R."/>
            <person name="Durkin A.S."/>
            <person name="Torralba M."/>
            <person name="Methe B."/>
            <person name="Sutton G.G."/>
            <person name="Strausberg R.L."/>
            <person name="Nelson K.E."/>
        </authorList>
    </citation>
    <scope>NUCLEOTIDE SEQUENCE [LARGE SCALE GENOMIC DNA]</scope>
    <source>
        <strain evidence="10">ATCC 35406 / BCRC 14492 / JCM 8526 / NCTC 13058 / HG 370</strain>
    </source>
</reference>
<dbReference type="GO" id="GO:0004721">
    <property type="term" value="F:phosphoprotein phosphatase activity"/>
    <property type="evidence" value="ECO:0007669"/>
    <property type="project" value="TreeGrafter"/>
</dbReference>
<dbReference type="GO" id="GO:0016036">
    <property type="term" value="P:cellular response to phosphate starvation"/>
    <property type="evidence" value="ECO:0007669"/>
    <property type="project" value="TreeGrafter"/>
</dbReference>
<accession>C3JBR4</accession>
<dbReference type="GeneID" id="93366007"/>
<keyword evidence="4" id="KW-0808">Transferase</keyword>
<dbReference type="SUPFAM" id="SSF55874">
    <property type="entry name" value="ATPase domain of HSP90 chaperone/DNA topoisomerase II/histidine kinase"/>
    <property type="match status" value="1"/>
</dbReference>
<evidence type="ECO:0000256" key="6">
    <source>
        <dbReference type="ARBA" id="ARBA00023012"/>
    </source>
</evidence>
<organism evidence="9 10">
    <name type="scientific">Porphyromonas endodontalis (strain ATCC 35406 / DSM 24491 / JCM 8526 / CCUG 16442 / BCRC 14492 / NCTC 13058 / HG 370)</name>
    <name type="common">Bacteroides endodontalis</name>
    <dbReference type="NCBI Taxonomy" id="553175"/>
    <lineage>
        <taxon>Bacteria</taxon>
        <taxon>Pseudomonadati</taxon>
        <taxon>Bacteroidota</taxon>
        <taxon>Bacteroidia</taxon>
        <taxon>Bacteroidales</taxon>
        <taxon>Porphyromonadaceae</taxon>
        <taxon>Porphyromonas</taxon>
    </lineage>
</organism>
<evidence type="ECO:0000256" key="7">
    <source>
        <dbReference type="SAM" id="Phobius"/>
    </source>
</evidence>
<dbReference type="InterPro" id="IPR004358">
    <property type="entry name" value="Sig_transdc_His_kin-like_C"/>
</dbReference>
<comment type="caution">
    <text evidence="9">The sequence shown here is derived from an EMBL/GenBank/DDBJ whole genome shotgun (WGS) entry which is preliminary data.</text>
</comment>
<dbReference type="PROSITE" id="PS50109">
    <property type="entry name" value="HIS_KIN"/>
    <property type="match status" value="1"/>
</dbReference>
<evidence type="ECO:0000259" key="8">
    <source>
        <dbReference type="PROSITE" id="PS50109"/>
    </source>
</evidence>
<keyword evidence="5 9" id="KW-0418">Kinase</keyword>
<dbReference type="InterPro" id="IPR003594">
    <property type="entry name" value="HATPase_dom"/>
</dbReference>
<protein>
    <recommendedName>
        <fullName evidence="2">histidine kinase</fullName>
        <ecNumber evidence="2">2.7.13.3</ecNumber>
    </recommendedName>
</protein>
<dbReference type="Gene3D" id="1.10.287.130">
    <property type="match status" value="1"/>
</dbReference>
<dbReference type="InterPro" id="IPR003661">
    <property type="entry name" value="HisK_dim/P_dom"/>
</dbReference>
<proteinExistence type="predicted"/>
<dbReference type="PANTHER" id="PTHR45453:SF1">
    <property type="entry name" value="PHOSPHATE REGULON SENSOR PROTEIN PHOR"/>
    <property type="match status" value="1"/>
</dbReference>
<dbReference type="Gene3D" id="3.30.565.10">
    <property type="entry name" value="Histidine kinase-like ATPase, C-terminal domain"/>
    <property type="match status" value="1"/>
</dbReference>
<dbReference type="InterPro" id="IPR050351">
    <property type="entry name" value="BphY/WalK/GraS-like"/>
</dbReference>
<evidence type="ECO:0000256" key="2">
    <source>
        <dbReference type="ARBA" id="ARBA00012438"/>
    </source>
</evidence>
<dbReference type="eggNOG" id="COG2205">
    <property type="taxonomic scope" value="Bacteria"/>
</dbReference>
<dbReference type="CDD" id="cd00082">
    <property type="entry name" value="HisKA"/>
    <property type="match status" value="1"/>
</dbReference>
<dbReference type="PANTHER" id="PTHR45453">
    <property type="entry name" value="PHOSPHATE REGULON SENSOR PROTEIN PHOR"/>
    <property type="match status" value="1"/>
</dbReference>
<keyword evidence="3" id="KW-0597">Phosphoprotein</keyword>
<sequence length="530" mass="61220">MFKKRWVIILFVLPVLALAVSLYMQFRFLRDMHEMRQEYFLSNIKNAVDQAVEEVEREAVAQFVASQLDLRNMVCKVQEDCREEERRALPSVLDKRIKDLVSWNSSANRSRFSNRSMAYLEDTLPPPPPVVTDSRSLFTMGIQKRLLDAYLFHQDALNEVILSSIIDLESDIHPSFDKISYSYLDACLKYSLESVGVYEDFIVRIYDKENHLVYEKGPSHNALATPENSVRHTLFDKIAMSNSGQGFVDVVFYEHDRYITTHTYTVATIFTTLVLLLVFAVALVFFVRQQRFERGRKDFVHNMTHELKTPVTSIKLASEMLDDDVLVKDPARRHRLLGAMQSETKRLFFLIEKILQFTLVNESRVRFNPSLFDAHSLLEDAITVYSFKCEEKMGVMTSDLRAKNSYLNVDKMHFQNIIFNVLDNAIKYSKPNVPPRLYLSTSNPKPKVLRIEIKDNGIGISRKDQRNIFRQYYRVDTGDIHDVKGFGLGLSYVKATVKSMKGHVKVESEIGIGTTMIFELPTEDAPLDEQ</sequence>
<keyword evidence="7" id="KW-0812">Transmembrane</keyword>
<evidence type="ECO:0000256" key="3">
    <source>
        <dbReference type="ARBA" id="ARBA00022553"/>
    </source>
</evidence>
<dbReference type="InterPro" id="IPR036890">
    <property type="entry name" value="HATPase_C_sf"/>
</dbReference>
<evidence type="ECO:0000256" key="4">
    <source>
        <dbReference type="ARBA" id="ARBA00022679"/>
    </source>
</evidence>
<dbReference type="Pfam" id="PF02518">
    <property type="entry name" value="HATPase_c"/>
    <property type="match status" value="1"/>
</dbReference>
<feature type="domain" description="Histidine kinase" evidence="8">
    <location>
        <begin position="302"/>
        <end position="524"/>
    </location>
</feature>
<dbReference type="InterPro" id="IPR036097">
    <property type="entry name" value="HisK_dim/P_sf"/>
</dbReference>
<keyword evidence="7" id="KW-1133">Transmembrane helix</keyword>
<dbReference type="SMART" id="SM00388">
    <property type="entry name" value="HisKA"/>
    <property type="match status" value="1"/>
</dbReference>
<dbReference type="Pfam" id="PF00512">
    <property type="entry name" value="HisKA"/>
    <property type="match status" value="1"/>
</dbReference>
<dbReference type="GO" id="GO:0000155">
    <property type="term" value="F:phosphorelay sensor kinase activity"/>
    <property type="evidence" value="ECO:0007669"/>
    <property type="project" value="InterPro"/>
</dbReference>
<dbReference type="PRINTS" id="PR00344">
    <property type="entry name" value="BCTRLSENSOR"/>
</dbReference>
<dbReference type="RefSeq" id="WP_004334199.1">
    <property type="nucleotide sequence ID" value="NZ_ACNN01000026.1"/>
</dbReference>
<dbReference type="InterPro" id="IPR005467">
    <property type="entry name" value="His_kinase_dom"/>
</dbReference>
<evidence type="ECO:0000256" key="1">
    <source>
        <dbReference type="ARBA" id="ARBA00000085"/>
    </source>
</evidence>
<name>C3JBR4_POREA</name>